<name>A0A3E1QEQ9_HAEIF</name>
<dbReference type="AlphaFoldDB" id="A0A3E1QEQ9"/>
<dbReference type="KEGG" id="hiw:NTHI477_01459"/>
<sequence>MFRLAKQQENRMITYAQLCEQNIRYQAMLHHNAQMLRTVINCFTIALEEDLGLTDKSYKKEFNQDQQVPYVDVLNIDDHKSCPWYQLKTEFEQNAPVIEFELALTLEKAPNVYPKTTLISPMRAIYINENSIQLEFTAHRDKPQFIISINEKDAFSHVINTYKQLILEMLKC</sequence>
<evidence type="ECO:0000313" key="1">
    <source>
        <dbReference type="EMBL" id="RFN62320.1"/>
    </source>
</evidence>
<organism evidence="1">
    <name type="scientific">Haemophilus influenzae</name>
    <dbReference type="NCBI Taxonomy" id="727"/>
    <lineage>
        <taxon>Bacteria</taxon>
        <taxon>Pseudomonadati</taxon>
        <taxon>Pseudomonadota</taxon>
        <taxon>Gammaproteobacteria</taxon>
        <taxon>Pasteurellales</taxon>
        <taxon>Pasteurellaceae</taxon>
        <taxon>Haemophilus</taxon>
    </lineage>
</organism>
<gene>
    <name evidence="1" type="ORF">CH627_09880</name>
</gene>
<reference evidence="1" key="1">
    <citation type="submission" date="2018-08" db="EMBL/GenBank/DDBJ databases">
        <title>Antagonistic pleiotropy in the bifunctional surface protein FadL/P1 during adaptation of Haemophilus influenzae to chronic lung infection associated with COPD.</title>
        <authorList>
            <person name="Moleres J."/>
            <person name="Ehrlich R."/>
        </authorList>
    </citation>
    <scope>NUCLEOTIDE SEQUENCE [LARGE SCALE GENOMIC DNA]</scope>
    <source>
        <strain evidence="1">P668-6062</strain>
    </source>
</reference>
<accession>A0A3E1QEQ9</accession>
<dbReference type="RefSeq" id="WP_042594845.1">
    <property type="nucleotide sequence ID" value="NZ_CP031681.1"/>
</dbReference>
<dbReference type="KEGG" id="hix:NTHI723_01838"/>
<dbReference type="EMBL" id="QVJI01000026">
    <property type="protein sequence ID" value="RFN62320.1"/>
    <property type="molecule type" value="Genomic_DNA"/>
</dbReference>
<comment type="caution">
    <text evidence="1">The sequence shown here is derived from an EMBL/GenBank/DDBJ whole genome shotgun (WGS) entry which is preliminary data.</text>
</comment>
<protein>
    <submittedName>
        <fullName evidence="1">Uncharacterized protein</fullName>
    </submittedName>
</protein>
<proteinExistence type="predicted"/>